<accession>A0ABS2R3S2</accession>
<dbReference type="PRINTS" id="PR00033">
    <property type="entry name" value="HTHASNC"/>
</dbReference>
<keyword evidence="2 5" id="KW-0238">DNA-binding</keyword>
<dbReference type="Proteomes" id="UP000823485">
    <property type="component" value="Unassembled WGS sequence"/>
</dbReference>
<dbReference type="GO" id="GO:0003677">
    <property type="term" value="F:DNA binding"/>
    <property type="evidence" value="ECO:0007669"/>
    <property type="project" value="UniProtKB-KW"/>
</dbReference>
<proteinExistence type="predicted"/>
<dbReference type="Pfam" id="PF01037">
    <property type="entry name" value="AsnC_trans_reg"/>
    <property type="match status" value="1"/>
</dbReference>
<keyword evidence="1" id="KW-0805">Transcription regulation</keyword>
<dbReference type="CDD" id="cd00090">
    <property type="entry name" value="HTH_ARSR"/>
    <property type="match status" value="1"/>
</dbReference>
<evidence type="ECO:0000256" key="3">
    <source>
        <dbReference type="ARBA" id="ARBA00023163"/>
    </source>
</evidence>
<gene>
    <name evidence="5" type="ORF">JOC94_001226</name>
</gene>
<dbReference type="InterPro" id="IPR036390">
    <property type="entry name" value="WH_DNA-bd_sf"/>
</dbReference>
<evidence type="ECO:0000256" key="1">
    <source>
        <dbReference type="ARBA" id="ARBA00023015"/>
    </source>
</evidence>
<dbReference type="InterPro" id="IPR036388">
    <property type="entry name" value="WH-like_DNA-bd_sf"/>
</dbReference>
<evidence type="ECO:0000313" key="5">
    <source>
        <dbReference type="EMBL" id="MBM7714254.1"/>
    </source>
</evidence>
<dbReference type="Gene3D" id="3.30.70.920">
    <property type="match status" value="1"/>
</dbReference>
<dbReference type="EMBL" id="JAFBFH010000006">
    <property type="protein sequence ID" value="MBM7714254.1"/>
    <property type="molecule type" value="Genomic_DNA"/>
</dbReference>
<evidence type="ECO:0000259" key="4">
    <source>
        <dbReference type="PROSITE" id="PS50956"/>
    </source>
</evidence>
<dbReference type="SMART" id="SM00344">
    <property type="entry name" value="HTH_ASNC"/>
    <property type="match status" value="1"/>
</dbReference>
<dbReference type="Pfam" id="PF13412">
    <property type="entry name" value="HTH_24"/>
    <property type="match status" value="1"/>
</dbReference>
<sequence length="196" mass="22548">MRITGAYRKFFRRVTFKISRDILTRLLIIEVSTIQSKDTFAENMMPSLTLNETDQKIIEILLENARISYTDLAKQIGISRVAVQSRIQSLVDEGVIERFTAVVNPIKVGIQVSAFFNVDVEPKYLDKIAEKLALHPAVTSLYHMTGPSTLHMHGVFKNMKEMEEFLLETLYSMKGIMRVDTQMLLKRYKSRMGLKL</sequence>
<evidence type="ECO:0000256" key="2">
    <source>
        <dbReference type="ARBA" id="ARBA00023125"/>
    </source>
</evidence>
<name>A0ABS2R3S2_9BACI</name>
<dbReference type="SUPFAM" id="SSF54909">
    <property type="entry name" value="Dimeric alpha+beta barrel"/>
    <property type="match status" value="1"/>
</dbReference>
<dbReference type="InterPro" id="IPR000485">
    <property type="entry name" value="AsnC-type_HTH_dom"/>
</dbReference>
<keyword evidence="3" id="KW-0804">Transcription</keyword>
<protein>
    <submittedName>
        <fullName evidence="5">DNA-binding Lrp family transcriptional regulator</fullName>
    </submittedName>
</protein>
<dbReference type="InterPro" id="IPR019888">
    <property type="entry name" value="Tscrpt_reg_AsnC-like"/>
</dbReference>
<dbReference type="InterPro" id="IPR011008">
    <property type="entry name" value="Dimeric_a/b-barrel"/>
</dbReference>
<organism evidence="5 6">
    <name type="scientific">Siminovitchia thermophila</name>
    <dbReference type="NCBI Taxonomy" id="1245522"/>
    <lineage>
        <taxon>Bacteria</taxon>
        <taxon>Bacillati</taxon>
        <taxon>Bacillota</taxon>
        <taxon>Bacilli</taxon>
        <taxon>Bacillales</taxon>
        <taxon>Bacillaceae</taxon>
        <taxon>Siminovitchia</taxon>
    </lineage>
</organism>
<dbReference type="InterPro" id="IPR019887">
    <property type="entry name" value="Tscrpt_reg_AsnC/Lrp_C"/>
</dbReference>
<keyword evidence="6" id="KW-1185">Reference proteome</keyword>
<reference evidence="5 6" key="1">
    <citation type="submission" date="2021-01" db="EMBL/GenBank/DDBJ databases">
        <title>Genomic Encyclopedia of Type Strains, Phase IV (KMG-IV): sequencing the most valuable type-strain genomes for metagenomic binning, comparative biology and taxonomic classification.</title>
        <authorList>
            <person name="Goeker M."/>
        </authorList>
    </citation>
    <scope>NUCLEOTIDE SEQUENCE [LARGE SCALE GENOMIC DNA]</scope>
    <source>
        <strain evidence="5 6">DSM 105453</strain>
    </source>
</reference>
<dbReference type="InterPro" id="IPR019885">
    <property type="entry name" value="Tscrpt_reg_HTH_AsnC-type_CS"/>
</dbReference>
<dbReference type="SUPFAM" id="SSF46785">
    <property type="entry name" value="Winged helix' DNA-binding domain"/>
    <property type="match status" value="1"/>
</dbReference>
<dbReference type="InterPro" id="IPR011991">
    <property type="entry name" value="ArsR-like_HTH"/>
</dbReference>
<feature type="domain" description="HTH asnC-type" evidence="4">
    <location>
        <begin position="50"/>
        <end position="111"/>
    </location>
</feature>
<dbReference type="PANTHER" id="PTHR30154">
    <property type="entry name" value="LEUCINE-RESPONSIVE REGULATORY PROTEIN"/>
    <property type="match status" value="1"/>
</dbReference>
<dbReference type="PROSITE" id="PS00519">
    <property type="entry name" value="HTH_ASNC_1"/>
    <property type="match status" value="1"/>
</dbReference>
<dbReference type="PANTHER" id="PTHR30154:SF34">
    <property type="entry name" value="TRANSCRIPTIONAL REGULATOR AZLB"/>
    <property type="match status" value="1"/>
</dbReference>
<dbReference type="PROSITE" id="PS50956">
    <property type="entry name" value="HTH_ASNC_2"/>
    <property type="match status" value="1"/>
</dbReference>
<dbReference type="Gene3D" id="1.10.10.10">
    <property type="entry name" value="Winged helix-like DNA-binding domain superfamily/Winged helix DNA-binding domain"/>
    <property type="match status" value="1"/>
</dbReference>
<evidence type="ECO:0000313" key="6">
    <source>
        <dbReference type="Proteomes" id="UP000823485"/>
    </source>
</evidence>
<comment type="caution">
    <text evidence="5">The sequence shown here is derived from an EMBL/GenBank/DDBJ whole genome shotgun (WGS) entry which is preliminary data.</text>
</comment>